<protein>
    <submittedName>
        <fullName evidence="2">Transposase</fullName>
    </submittedName>
</protein>
<accession>A0A2M7GZA1</accession>
<dbReference type="Gene3D" id="1.10.260.40">
    <property type="entry name" value="lambda repressor-like DNA-binding domains"/>
    <property type="match status" value="1"/>
</dbReference>
<dbReference type="InterPro" id="IPR025959">
    <property type="entry name" value="Winged_HTH_dom"/>
</dbReference>
<feature type="domain" description="Winged helix-turn helix" evidence="1">
    <location>
        <begin position="97"/>
        <end position="151"/>
    </location>
</feature>
<sequence>MNTTNNVIRRDFAALESRRMEAASLFRQGRKQADVARALGVSREAVSQWHRIWKSEGKKGLKAAGRAGRKPKLEPRQIKKVERELLKGPLVHGYATDLWTLERIAHLIKKCTRVNYHPGHVWKLLGQLNWSCKKPAKQAKERDEKAIQGWVGHRWACIKKNSAA</sequence>
<evidence type="ECO:0000313" key="3">
    <source>
        <dbReference type="Proteomes" id="UP000230025"/>
    </source>
</evidence>
<evidence type="ECO:0000313" key="2">
    <source>
        <dbReference type="EMBL" id="PIW33817.1"/>
    </source>
</evidence>
<dbReference type="AlphaFoldDB" id="A0A2M7GZA1"/>
<gene>
    <name evidence="2" type="ORF">COW28_02555</name>
</gene>
<dbReference type="GO" id="GO:0003677">
    <property type="term" value="F:DNA binding"/>
    <property type="evidence" value="ECO:0007669"/>
    <property type="project" value="InterPro"/>
</dbReference>
<comment type="caution">
    <text evidence="2">The sequence shown here is derived from an EMBL/GenBank/DDBJ whole genome shotgun (WGS) entry which is preliminary data.</text>
</comment>
<dbReference type="EMBL" id="PFFY01000120">
    <property type="protein sequence ID" value="PIW33817.1"/>
    <property type="molecule type" value="Genomic_DNA"/>
</dbReference>
<dbReference type="Proteomes" id="UP000230025">
    <property type="component" value="Unassembled WGS sequence"/>
</dbReference>
<dbReference type="SUPFAM" id="SSF46689">
    <property type="entry name" value="Homeodomain-like"/>
    <property type="match status" value="1"/>
</dbReference>
<dbReference type="Pfam" id="PF13384">
    <property type="entry name" value="HTH_23"/>
    <property type="match status" value="1"/>
</dbReference>
<dbReference type="InterPro" id="IPR009057">
    <property type="entry name" value="Homeodomain-like_sf"/>
</dbReference>
<dbReference type="Pfam" id="PF13592">
    <property type="entry name" value="HTH_33"/>
    <property type="match status" value="1"/>
</dbReference>
<name>A0A2M7GZA1_9BACT</name>
<organism evidence="2 3">
    <name type="scientific">bacterium (Candidatus Ratteibacteria) CG15_BIG_FIL_POST_REV_8_21_14_020_41_12</name>
    <dbReference type="NCBI Taxonomy" id="2014291"/>
    <lineage>
        <taxon>Bacteria</taxon>
        <taxon>Candidatus Ratteibacteria</taxon>
    </lineage>
</organism>
<reference evidence="3" key="1">
    <citation type="submission" date="2017-09" db="EMBL/GenBank/DDBJ databases">
        <title>Depth-based differentiation of microbial function through sediment-hosted aquifers and enrichment of novel symbionts in the deep terrestrial subsurface.</title>
        <authorList>
            <person name="Probst A.J."/>
            <person name="Ladd B."/>
            <person name="Jarett J.K."/>
            <person name="Geller-Mcgrath D.E."/>
            <person name="Sieber C.M.K."/>
            <person name="Emerson J.B."/>
            <person name="Anantharaman K."/>
            <person name="Thomas B.C."/>
            <person name="Malmstrom R."/>
            <person name="Stieglmeier M."/>
            <person name="Klingl A."/>
            <person name="Woyke T."/>
            <person name="Ryan C.M."/>
            <person name="Banfield J.F."/>
        </authorList>
    </citation>
    <scope>NUCLEOTIDE SEQUENCE [LARGE SCALE GENOMIC DNA]</scope>
</reference>
<proteinExistence type="predicted"/>
<dbReference type="InterPro" id="IPR010982">
    <property type="entry name" value="Lambda_DNA-bd_dom_sf"/>
</dbReference>
<evidence type="ECO:0000259" key="1">
    <source>
        <dbReference type="Pfam" id="PF13592"/>
    </source>
</evidence>